<dbReference type="CDD" id="cd02440">
    <property type="entry name" value="AdoMet_MTases"/>
    <property type="match status" value="1"/>
</dbReference>
<evidence type="ECO:0000256" key="2">
    <source>
        <dbReference type="ARBA" id="ARBA00022603"/>
    </source>
</evidence>
<evidence type="ECO:0000256" key="1">
    <source>
        <dbReference type="ARBA" id="ARBA00008361"/>
    </source>
</evidence>
<dbReference type="InterPro" id="IPR013216">
    <property type="entry name" value="Methyltransf_11"/>
</dbReference>
<gene>
    <name evidence="5" type="ORF">C8A03DRAFT_36518</name>
</gene>
<feature type="domain" description="Methyltransferase type 11" evidence="4">
    <location>
        <begin position="51"/>
        <end position="152"/>
    </location>
</feature>
<dbReference type="Gene3D" id="3.40.50.150">
    <property type="entry name" value="Vaccinia Virus protein VP39"/>
    <property type="match status" value="1"/>
</dbReference>
<dbReference type="InterPro" id="IPR029063">
    <property type="entry name" value="SAM-dependent_MTases_sf"/>
</dbReference>
<evidence type="ECO:0000259" key="4">
    <source>
        <dbReference type="Pfam" id="PF08241"/>
    </source>
</evidence>
<dbReference type="InterPro" id="IPR051052">
    <property type="entry name" value="Diverse_substrate_MTase"/>
</dbReference>
<dbReference type="PANTHER" id="PTHR44942:SF4">
    <property type="entry name" value="METHYLTRANSFERASE TYPE 11 DOMAIN-CONTAINING PROTEIN"/>
    <property type="match status" value="1"/>
</dbReference>
<dbReference type="Proteomes" id="UP001303760">
    <property type="component" value="Unassembled WGS sequence"/>
</dbReference>
<dbReference type="SUPFAM" id="SSF53335">
    <property type="entry name" value="S-adenosyl-L-methionine-dependent methyltransferases"/>
    <property type="match status" value="1"/>
</dbReference>
<dbReference type="PANTHER" id="PTHR44942">
    <property type="entry name" value="METHYLTRANSF_11 DOMAIN-CONTAINING PROTEIN"/>
    <property type="match status" value="1"/>
</dbReference>
<name>A0AAN7H597_9PEZI</name>
<dbReference type="Pfam" id="PF08241">
    <property type="entry name" value="Methyltransf_11"/>
    <property type="match status" value="1"/>
</dbReference>
<accession>A0AAN7H597</accession>
<evidence type="ECO:0000313" key="5">
    <source>
        <dbReference type="EMBL" id="KAK4235621.1"/>
    </source>
</evidence>
<reference evidence="5" key="2">
    <citation type="submission" date="2023-05" db="EMBL/GenBank/DDBJ databases">
        <authorList>
            <consortium name="Lawrence Berkeley National Laboratory"/>
            <person name="Steindorff A."/>
            <person name="Hensen N."/>
            <person name="Bonometti L."/>
            <person name="Westerberg I."/>
            <person name="Brannstrom I.O."/>
            <person name="Guillou S."/>
            <person name="Cros-Aarteil S."/>
            <person name="Calhoun S."/>
            <person name="Haridas S."/>
            <person name="Kuo A."/>
            <person name="Mondo S."/>
            <person name="Pangilinan J."/>
            <person name="Riley R."/>
            <person name="Labutti K."/>
            <person name="Andreopoulos B."/>
            <person name="Lipzen A."/>
            <person name="Chen C."/>
            <person name="Yanf M."/>
            <person name="Daum C."/>
            <person name="Ng V."/>
            <person name="Clum A."/>
            <person name="Ohm R."/>
            <person name="Martin F."/>
            <person name="Silar P."/>
            <person name="Natvig D."/>
            <person name="Lalanne C."/>
            <person name="Gautier V."/>
            <person name="Ament-Velasquez S.L."/>
            <person name="Kruys A."/>
            <person name="Hutchinson M.I."/>
            <person name="Powell A.J."/>
            <person name="Barry K."/>
            <person name="Miller A.N."/>
            <person name="Grigoriev I.V."/>
            <person name="Debuchy R."/>
            <person name="Gladieux P."/>
            <person name="Thoren M.H."/>
            <person name="Johannesson H."/>
        </authorList>
    </citation>
    <scope>NUCLEOTIDE SEQUENCE</scope>
    <source>
        <strain evidence="5">CBS 532.94</strain>
    </source>
</reference>
<keyword evidence="2 5" id="KW-0489">Methyltransferase</keyword>
<organism evidence="5 6">
    <name type="scientific">Achaetomium macrosporum</name>
    <dbReference type="NCBI Taxonomy" id="79813"/>
    <lineage>
        <taxon>Eukaryota</taxon>
        <taxon>Fungi</taxon>
        <taxon>Dikarya</taxon>
        <taxon>Ascomycota</taxon>
        <taxon>Pezizomycotina</taxon>
        <taxon>Sordariomycetes</taxon>
        <taxon>Sordariomycetidae</taxon>
        <taxon>Sordariales</taxon>
        <taxon>Chaetomiaceae</taxon>
        <taxon>Achaetomium</taxon>
    </lineage>
</organism>
<comment type="similarity">
    <text evidence="1">Belongs to the methyltransferase superfamily.</text>
</comment>
<evidence type="ECO:0000313" key="6">
    <source>
        <dbReference type="Proteomes" id="UP001303760"/>
    </source>
</evidence>
<dbReference type="GO" id="GO:0008757">
    <property type="term" value="F:S-adenosylmethionine-dependent methyltransferase activity"/>
    <property type="evidence" value="ECO:0007669"/>
    <property type="project" value="InterPro"/>
</dbReference>
<reference evidence="5" key="1">
    <citation type="journal article" date="2023" name="Mol. Phylogenet. Evol.">
        <title>Genome-scale phylogeny and comparative genomics of the fungal order Sordariales.</title>
        <authorList>
            <person name="Hensen N."/>
            <person name="Bonometti L."/>
            <person name="Westerberg I."/>
            <person name="Brannstrom I.O."/>
            <person name="Guillou S."/>
            <person name="Cros-Aarteil S."/>
            <person name="Calhoun S."/>
            <person name="Haridas S."/>
            <person name="Kuo A."/>
            <person name="Mondo S."/>
            <person name="Pangilinan J."/>
            <person name="Riley R."/>
            <person name="LaButti K."/>
            <person name="Andreopoulos B."/>
            <person name="Lipzen A."/>
            <person name="Chen C."/>
            <person name="Yan M."/>
            <person name="Daum C."/>
            <person name="Ng V."/>
            <person name="Clum A."/>
            <person name="Steindorff A."/>
            <person name="Ohm R.A."/>
            <person name="Martin F."/>
            <person name="Silar P."/>
            <person name="Natvig D.O."/>
            <person name="Lalanne C."/>
            <person name="Gautier V."/>
            <person name="Ament-Velasquez S.L."/>
            <person name="Kruys A."/>
            <person name="Hutchinson M.I."/>
            <person name="Powell A.J."/>
            <person name="Barry K."/>
            <person name="Miller A.N."/>
            <person name="Grigoriev I.V."/>
            <person name="Debuchy R."/>
            <person name="Gladieux P."/>
            <person name="Hiltunen Thoren M."/>
            <person name="Johannesson H."/>
        </authorList>
    </citation>
    <scope>NUCLEOTIDE SEQUENCE</scope>
    <source>
        <strain evidence="5">CBS 532.94</strain>
    </source>
</reference>
<comment type="caution">
    <text evidence="5">The sequence shown here is derived from an EMBL/GenBank/DDBJ whole genome shotgun (WGS) entry which is preliminary data.</text>
</comment>
<dbReference type="EMBL" id="MU860251">
    <property type="protein sequence ID" value="KAK4235621.1"/>
    <property type="molecule type" value="Genomic_DNA"/>
</dbReference>
<proteinExistence type="inferred from homology"/>
<keyword evidence="6" id="KW-1185">Reference proteome</keyword>
<sequence length="338" mass="37570">MASVDPKTKTTYATTDWAHYQEGRPRYPRSLNKIIYSYRQHHPNARWERLVDIGAGSGVAATSFMADFEVVQVSDPSPANLDQARVFLPDWAQRHGLATRLEYSQSTGEEAYRHVGEGQADLVICATAAHFMDPDGLVASIAKMLRPGGTLAVFSYWMPTFPGGSQRFRDAFARAVDALILKPLSSAGDSSRARLAQAIARRMAGNGTLDSLPLPEELYDDPVRVYINHDDSGGTAYRTLFLKYAPADLQPTRISRVSPRDRIVSYCTGVDTEAEGWAFDVDKKWLQGFFDTIRPPNQASDDQSSEAQTEWEHVFDSECPSGTVRVVWPAYVVLATRK</sequence>
<keyword evidence="3" id="KW-0808">Transferase</keyword>
<evidence type="ECO:0000256" key="3">
    <source>
        <dbReference type="ARBA" id="ARBA00022679"/>
    </source>
</evidence>
<dbReference type="AlphaFoldDB" id="A0AAN7H597"/>
<dbReference type="GO" id="GO:0032259">
    <property type="term" value="P:methylation"/>
    <property type="evidence" value="ECO:0007669"/>
    <property type="project" value="UniProtKB-KW"/>
</dbReference>
<protein>
    <submittedName>
        <fullName evidence="5">S-adenosyl-L-methionine-dependent methyltransferase</fullName>
    </submittedName>
</protein>